<keyword evidence="4 6" id="KW-0472">Membrane</keyword>
<feature type="domain" description="Threonine/Serine exporter ThrE" evidence="8">
    <location>
        <begin position="275"/>
        <end position="397"/>
    </location>
</feature>
<proteinExistence type="inferred from homology"/>
<evidence type="ECO:0000256" key="5">
    <source>
        <dbReference type="ARBA" id="ARBA00034125"/>
    </source>
</evidence>
<evidence type="ECO:0000256" key="3">
    <source>
        <dbReference type="ARBA" id="ARBA00022989"/>
    </source>
</evidence>
<feature type="transmembrane region" description="Helical" evidence="6">
    <location>
        <begin position="195"/>
        <end position="216"/>
    </location>
</feature>
<reference evidence="9 10" key="1">
    <citation type="journal article" date="2020" name="Syst. Appl. Microbiol.">
        <title>Alienimonas chondri sp. nov., a novel planctomycete isolated from the biofilm of the red alga Chondrus crispus.</title>
        <authorList>
            <person name="Vitorino I."/>
            <person name="Albuquerque L."/>
            <person name="Wiegand S."/>
            <person name="Kallscheuer N."/>
            <person name="da Costa M.S."/>
            <person name="Lobo-da-Cunha A."/>
            <person name="Jogler C."/>
            <person name="Lage O.M."/>
        </authorList>
    </citation>
    <scope>NUCLEOTIDE SEQUENCE [LARGE SCALE GENOMIC DNA]</scope>
    <source>
        <strain evidence="9 10">LzC2</strain>
    </source>
</reference>
<evidence type="ECO:0000313" key="9">
    <source>
        <dbReference type="EMBL" id="NNJ26013.1"/>
    </source>
</evidence>
<evidence type="ECO:0000259" key="8">
    <source>
        <dbReference type="Pfam" id="PF12821"/>
    </source>
</evidence>
<feature type="transmembrane region" description="Helical" evidence="6">
    <location>
        <begin position="169"/>
        <end position="189"/>
    </location>
</feature>
<evidence type="ECO:0000256" key="6">
    <source>
        <dbReference type="SAM" id="Phobius"/>
    </source>
</evidence>
<name>A0ABX1VE00_9PLAN</name>
<feature type="transmembrane region" description="Helical" evidence="6">
    <location>
        <begin position="117"/>
        <end position="137"/>
    </location>
</feature>
<evidence type="ECO:0000313" key="10">
    <source>
        <dbReference type="Proteomes" id="UP000609651"/>
    </source>
</evidence>
<protein>
    <recommendedName>
        <fullName evidence="11">Threonine/serine exporter family protein</fullName>
    </recommendedName>
</protein>
<gene>
    <name evidence="9" type="ORF">LzC2_20920</name>
</gene>
<feature type="transmembrane region" description="Helical" evidence="6">
    <location>
        <begin position="293"/>
        <end position="311"/>
    </location>
</feature>
<evidence type="ECO:0000256" key="1">
    <source>
        <dbReference type="ARBA" id="ARBA00004141"/>
    </source>
</evidence>
<feature type="transmembrane region" description="Helical" evidence="6">
    <location>
        <begin position="266"/>
        <end position="286"/>
    </location>
</feature>
<comment type="subcellular location">
    <subcellularLocation>
        <location evidence="1">Membrane</location>
        <topology evidence="1">Multi-pass membrane protein</topology>
    </subcellularLocation>
</comment>
<comment type="similarity">
    <text evidence="5">Belongs to the ThrE exporter (TC 2.A.79) family.</text>
</comment>
<evidence type="ECO:0000259" key="7">
    <source>
        <dbReference type="Pfam" id="PF06738"/>
    </source>
</evidence>
<evidence type="ECO:0008006" key="11">
    <source>
        <dbReference type="Google" id="ProtNLM"/>
    </source>
</evidence>
<comment type="caution">
    <text evidence="9">The sequence shown here is derived from an EMBL/GenBank/DDBJ whole genome shotgun (WGS) entry which is preliminary data.</text>
</comment>
<dbReference type="PANTHER" id="PTHR31082:SF4">
    <property type="entry name" value="PHEROMONE-REGULATED MEMBRANE PROTEIN 10"/>
    <property type="match status" value="1"/>
</dbReference>
<evidence type="ECO:0000256" key="2">
    <source>
        <dbReference type="ARBA" id="ARBA00022692"/>
    </source>
</evidence>
<organism evidence="9 10">
    <name type="scientific">Alienimonas chondri</name>
    <dbReference type="NCBI Taxonomy" id="2681879"/>
    <lineage>
        <taxon>Bacteria</taxon>
        <taxon>Pseudomonadati</taxon>
        <taxon>Planctomycetota</taxon>
        <taxon>Planctomycetia</taxon>
        <taxon>Planctomycetales</taxon>
        <taxon>Planctomycetaceae</taxon>
        <taxon>Alienimonas</taxon>
    </lineage>
</organism>
<sequence length="408" mass="42043">MAEEAPPTESVQIIIELASALHRYGVPAHELEELMSETAAALGVVAQYSAGPTAIYIAFGQPSDHQTTMIRVSPGEVDLAKLRSLYDLQETLTAGTTDATAGLAAVREIVQRPPRFGAAWTAPATGLVGATAAPFFGGGWHEAAVAGVLALLVGTLAWLSSKRSRLQNLLLPASSVLVSAVAIGVGTLVPDVTAAIVTVSALILFIPGLTLTIAMNELAAQNLISGSARFAGAIAQLMMIGFGVELGRSLVALVAAPVVARPEPGLGDPLVAASLFVASLAFTVLFQARARDFGWICVAAFVAFFGARLGVLLLGPLAGPSVAAFGVGAFSNGIGRWRKQPALVTLLPGLLLLVPGSVGFKSVTQLLDHDSARSFESVFNTLLIAAAIVTGLLFANVAVARRPGERLN</sequence>
<accession>A0ABX1VE00</accession>
<feature type="transmembrane region" description="Helical" evidence="6">
    <location>
        <begin position="143"/>
        <end position="160"/>
    </location>
</feature>
<dbReference type="Pfam" id="PF06738">
    <property type="entry name" value="ThrE"/>
    <property type="match status" value="1"/>
</dbReference>
<keyword evidence="2 6" id="KW-0812">Transmembrane</keyword>
<feature type="transmembrane region" description="Helical" evidence="6">
    <location>
        <begin position="317"/>
        <end position="335"/>
    </location>
</feature>
<dbReference type="Proteomes" id="UP000609651">
    <property type="component" value="Unassembled WGS sequence"/>
</dbReference>
<feature type="transmembrane region" description="Helical" evidence="6">
    <location>
        <begin position="237"/>
        <end position="260"/>
    </location>
</feature>
<dbReference type="InterPro" id="IPR051361">
    <property type="entry name" value="ThrE/Ser_Exporter"/>
</dbReference>
<keyword evidence="10" id="KW-1185">Reference proteome</keyword>
<dbReference type="InterPro" id="IPR010619">
    <property type="entry name" value="ThrE-like_N"/>
</dbReference>
<feature type="transmembrane region" description="Helical" evidence="6">
    <location>
        <begin position="378"/>
        <end position="399"/>
    </location>
</feature>
<dbReference type="Pfam" id="PF12821">
    <property type="entry name" value="ThrE_2"/>
    <property type="match status" value="1"/>
</dbReference>
<dbReference type="EMBL" id="WTPX01000058">
    <property type="protein sequence ID" value="NNJ26013.1"/>
    <property type="molecule type" value="Genomic_DNA"/>
</dbReference>
<dbReference type="InterPro" id="IPR024528">
    <property type="entry name" value="ThrE_2"/>
</dbReference>
<feature type="transmembrane region" description="Helical" evidence="6">
    <location>
        <begin position="342"/>
        <end position="358"/>
    </location>
</feature>
<evidence type="ECO:0000256" key="4">
    <source>
        <dbReference type="ARBA" id="ARBA00023136"/>
    </source>
</evidence>
<feature type="domain" description="Threonine/serine exporter-like N-terminal" evidence="7">
    <location>
        <begin position="13"/>
        <end position="249"/>
    </location>
</feature>
<dbReference type="PANTHER" id="PTHR31082">
    <property type="entry name" value="PHEROMONE-REGULATED MEMBRANE PROTEIN 10"/>
    <property type="match status" value="1"/>
</dbReference>
<keyword evidence="3 6" id="KW-1133">Transmembrane helix</keyword>